<feature type="transmembrane region" description="Helical" evidence="6">
    <location>
        <begin position="81"/>
        <end position="105"/>
    </location>
</feature>
<feature type="domain" description="RDD" evidence="7">
    <location>
        <begin position="165"/>
        <end position="327"/>
    </location>
</feature>
<comment type="subcellular location">
    <subcellularLocation>
        <location evidence="1">Cell membrane</location>
        <topology evidence="1">Multi-pass membrane protein</topology>
    </subcellularLocation>
</comment>
<evidence type="ECO:0000259" key="7">
    <source>
        <dbReference type="Pfam" id="PF06271"/>
    </source>
</evidence>
<dbReference type="GO" id="GO:0005886">
    <property type="term" value="C:plasma membrane"/>
    <property type="evidence" value="ECO:0007669"/>
    <property type="project" value="UniProtKB-SubCell"/>
</dbReference>
<dbReference type="InterPro" id="IPR010432">
    <property type="entry name" value="RDD"/>
</dbReference>
<feature type="transmembrane region" description="Helical" evidence="6">
    <location>
        <begin position="213"/>
        <end position="230"/>
    </location>
</feature>
<evidence type="ECO:0000256" key="6">
    <source>
        <dbReference type="SAM" id="Phobius"/>
    </source>
</evidence>
<evidence type="ECO:0000256" key="4">
    <source>
        <dbReference type="ARBA" id="ARBA00022989"/>
    </source>
</evidence>
<dbReference type="PANTHER" id="PTHR36115:SF4">
    <property type="entry name" value="MEMBRANE PROTEIN"/>
    <property type="match status" value="1"/>
</dbReference>
<feature type="transmembrane region" description="Helical" evidence="6">
    <location>
        <begin position="171"/>
        <end position="193"/>
    </location>
</feature>
<feature type="transmembrane region" description="Helical" evidence="6">
    <location>
        <begin position="302"/>
        <end position="319"/>
    </location>
</feature>
<name>A0AAU7K042_9SPHI</name>
<gene>
    <name evidence="8" type="ORF">ABEG20_10900</name>
</gene>
<evidence type="ECO:0000256" key="3">
    <source>
        <dbReference type="ARBA" id="ARBA00022692"/>
    </source>
</evidence>
<evidence type="ECO:0000256" key="1">
    <source>
        <dbReference type="ARBA" id="ARBA00004651"/>
    </source>
</evidence>
<dbReference type="InterPro" id="IPR051791">
    <property type="entry name" value="Pra-immunoreactive"/>
</dbReference>
<dbReference type="EMBL" id="CP157485">
    <property type="protein sequence ID" value="XBO45800.1"/>
    <property type="molecule type" value="Genomic_DNA"/>
</dbReference>
<keyword evidence="3 6" id="KW-0812">Transmembrane</keyword>
<reference evidence="8" key="1">
    <citation type="submission" date="2024-05" db="EMBL/GenBank/DDBJ databases">
        <authorList>
            <person name="Kim S."/>
            <person name="Heo J."/>
            <person name="Choi H."/>
            <person name="Choi Y."/>
            <person name="Kwon S.-W."/>
            <person name="Kim Y."/>
        </authorList>
    </citation>
    <scope>NUCLEOTIDE SEQUENCE</scope>
    <source>
        <strain evidence="8">KACC 23697</strain>
    </source>
</reference>
<feature type="transmembrane region" description="Helical" evidence="6">
    <location>
        <begin position="55"/>
        <end position="74"/>
    </location>
</feature>
<keyword evidence="5 6" id="KW-0472">Membrane</keyword>
<protein>
    <submittedName>
        <fullName evidence="8">RDD family protein</fullName>
    </submittedName>
</protein>
<organism evidence="8">
    <name type="scientific">Pedobacter sp. KACC 23697</name>
    <dbReference type="NCBI Taxonomy" id="3149230"/>
    <lineage>
        <taxon>Bacteria</taxon>
        <taxon>Pseudomonadati</taxon>
        <taxon>Bacteroidota</taxon>
        <taxon>Sphingobacteriia</taxon>
        <taxon>Sphingobacteriales</taxon>
        <taxon>Sphingobacteriaceae</taxon>
        <taxon>Pedobacter</taxon>
    </lineage>
</organism>
<proteinExistence type="predicted"/>
<keyword evidence="4 6" id="KW-1133">Transmembrane helix</keyword>
<evidence type="ECO:0000313" key="8">
    <source>
        <dbReference type="EMBL" id="XBO45800.1"/>
    </source>
</evidence>
<sequence>MHKFKSKLALFIILTAVYSLTVELLPSFLQIRLLQHLLTPFSFSFRIKQVISYETLSQIFTALFLISGVLYYVSKGKESRLVTFLFSVILIDRAVRTFNLLMLMFFSFGTLMEHGSILLIFLSFIGNILWAYLSLRILKDFKTNKKLQAKTEAYGEEMVTYLTEASNWQRIFHLVVDSLILVFIFYPVIEIIARIDLIASFFNLLGNTIGEKPALYLIFGIFRLIYYVFFEKLFQSSPAKFLTETRLVTNTEGAVTLKTVFVRTASRFVPFDGLSFVFANAGWHDKWSETSVVREERSGAKGWKYFFIIPIVVILFFVFDYTKTEIHYYIENRSSGNEIKDKIDHLTVDDFIEFRNVKNANTVVYLKPENIKGQEITYSLIGMDNDFEYHPEQENIDAFYLRHKNTWPSVTINKDKLMEALPDNFERAKYGSVENNGKGIAIKGVYGNYIIKSIEAYMQPILALENISVFKGKQFTFSITNKGWKVKIIKIEMPETHINWVINDSTIQYKRFGTTISGFSREPIDKINAKLTVQDTVGKTYFYDISARLNSGTITKIK</sequence>
<evidence type="ECO:0000256" key="2">
    <source>
        <dbReference type="ARBA" id="ARBA00022475"/>
    </source>
</evidence>
<dbReference type="RefSeq" id="WP_406823382.1">
    <property type="nucleotide sequence ID" value="NZ_CP157485.1"/>
</dbReference>
<keyword evidence="2" id="KW-1003">Cell membrane</keyword>
<feature type="transmembrane region" description="Helical" evidence="6">
    <location>
        <begin position="117"/>
        <end position="138"/>
    </location>
</feature>
<evidence type="ECO:0000256" key="5">
    <source>
        <dbReference type="ARBA" id="ARBA00023136"/>
    </source>
</evidence>
<dbReference type="PANTHER" id="PTHR36115">
    <property type="entry name" value="PROLINE-RICH ANTIGEN HOMOLOG-RELATED"/>
    <property type="match status" value="1"/>
</dbReference>
<dbReference type="Pfam" id="PF06271">
    <property type="entry name" value="RDD"/>
    <property type="match status" value="1"/>
</dbReference>
<dbReference type="AlphaFoldDB" id="A0AAU7K042"/>
<accession>A0AAU7K042</accession>